<evidence type="ECO:0000313" key="4">
    <source>
        <dbReference type="Proteomes" id="UP000190962"/>
    </source>
</evidence>
<dbReference type="SUPFAM" id="SSF50156">
    <property type="entry name" value="PDZ domain-like"/>
    <property type="match status" value="1"/>
</dbReference>
<dbReference type="Gene3D" id="1.10.390.10">
    <property type="entry name" value="Neutral Protease Domain 2"/>
    <property type="match status" value="1"/>
</dbReference>
<organism evidence="3 4">
    <name type="scientific">Solemya velum gill symbiont</name>
    <dbReference type="NCBI Taxonomy" id="2340"/>
    <lineage>
        <taxon>Bacteria</taxon>
        <taxon>Pseudomonadati</taxon>
        <taxon>Pseudomonadota</taxon>
        <taxon>Gammaproteobacteria</taxon>
        <taxon>sulfur-oxidizing symbionts</taxon>
    </lineage>
</organism>
<dbReference type="SUPFAM" id="SSF55486">
    <property type="entry name" value="Metalloproteases ('zincins'), catalytic domain"/>
    <property type="match status" value="1"/>
</dbReference>
<dbReference type="InterPro" id="IPR036034">
    <property type="entry name" value="PDZ_sf"/>
</dbReference>
<comment type="caution">
    <text evidence="3">The sequence shown here is derived from an EMBL/GenBank/DDBJ whole genome shotgun (WGS) entry which is preliminary data.</text>
</comment>
<dbReference type="Gene3D" id="2.60.40.3650">
    <property type="match status" value="1"/>
</dbReference>
<feature type="domain" description="Peptidase M61 catalytic" evidence="1">
    <location>
        <begin position="276"/>
        <end position="392"/>
    </location>
</feature>
<dbReference type="InterPro" id="IPR024191">
    <property type="entry name" value="Peptidase_M61"/>
</dbReference>
<dbReference type="Gene3D" id="2.30.42.10">
    <property type="match status" value="1"/>
</dbReference>
<reference evidence="3 4" key="1">
    <citation type="submission" date="2016-11" db="EMBL/GenBank/DDBJ databases">
        <title>Mixed transmission modes and dynamic genome evolution in an obligate animal-bacterial symbiosis.</title>
        <authorList>
            <person name="Russell S.L."/>
            <person name="Corbett-Detig R.B."/>
            <person name="Cavanaugh C.M."/>
        </authorList>
    </citation>
    <scope>NUCLEOTIDE SEQUENCE [LARGE SCALE GENOMIC DNA]</scope>
    <source>
        <strain evidence="3">MA-KB16</strain>
    </source>
</reference>
<accession>A0A1T2CMK8</accession>
<dbReference type="InterPro" id="IPR040756">
    <property type="entry name" value="Peptidase_M61_N"/>
</dbReference>
<name>A0A1T2CMK8_SOVGS</name>
<dbReference type="PIRSF" id="PIRSF016493">
    <property type="entry name" value="Glycyl_aminpptds"/>
    <property type="match status" value="1"/>
</dbReference>
<dbReference type="InterPro" id="IPR007963">
    <property type="entry name" value="Peptidase_M61_catalytic"/>
</dbReference>
<dbReference type="Proteomes" id="UP000190962">
    <property type="component" value="Unassembled WGS sequence"/>
</dbReference>
<evidence type="ECO:0000313" key="3">
    <source>
        <dbReference type="EMBL" id="OOY36085.1"/>
    </source>
</evidence>
<dbReference type="Pfam" id="PF17899">
    <property type="entry name" value="Peptidase_M61_N"/>
    <property type="match status" value="1"/>
</dbReference>
<evidence type="ECO:0000259" key="2">
    <source>
        <dbReference type="Pfam" id="PF17899"/>
    </source>
</evidence>
<dbReference type="Pfam" id="PF05299">
    <property type="entry name" value="Peptidase_M61"/>
    <property type="match status" value="1"/>
</dbReference>
<dbReference type="EMBL" id="MPNX01000001">
    <property type="protein sequence ID" value="OOY36085.1"/>
    <property type="molecule type" value="Genomic_DNA"/>
</dbReference>
<protein>
    <recommendedName>
        <fullName evidence="5">Protease</fullName>
    </recommendedName>
</protein>
<sequence length="620" mass="69286">MDYCELVNILYRLGFHLASKTIQVRMELSACRPAMRLTLPAWIPGSYMIRDFARNITSLKAYDAADKQLSVTKLDKQNWQVDCTEGELVIEYSIYANDLSVRSAFIDSSLLFFNGTSLFLRPIECDVESYRVHISRLQESCCTNWKIATTLPKIATDSDGYGEYQVNSYEQLIDTPLIAADYDSCELTVAGVPHRMVFCGYHTGDLERVGRDITPILEEHIALFGELPVQQYLFMTMVTGNGYGGLEHADSTALICSRKELPAYGNESVSEDYQRYLGLCSHEYFHLWNVKRIKPSIMQEPDLGNEVYTPQLWSYEGITSYYDELALLRSGSIEIVAYLKQIAKVVTRVTRGTGRELQSIAESSFDAWTKFYKQDENAPNAIVSYYTKGSLVAFGLDMELRQQSEDSFSLDDVMRRLWQEYGSKGRGTDDDSIEEICISLVGDGIASFFDLYVRGTAELPLERWFAAVGISSRIRPKSGDGDDGSASASQPDEAAVAKVSLDAVVAEHPAGVLLSVLYQDGLAQRAGLAARDLLVAVDGYQVNKKNVDAIVSALPLQQTVKLHAFRDGVMLELDVVTEETQLSTCDLWPTAEEQLSDEIRQRRQQWQASLAANMAGSLND</sequence>
<evidence type="ECO:0008006" key="5">
    <source>
        <dbReference type="Google" id="ProtNLM"/>
    </source>
</evidence>
<evidence type="ECO:0000259" key="1">
    <source>
        <dbReference type="Pfam" id="PF05299"/>
    </source>
</evidence>
<gene>
    <name evidence="3" type="ORF">BOV88_00285</name>
</gene>
<feature type="domain" description="Peptidase M61 N-terminal" evidence="2">
    <location>
        <begin position="17"/>
        <end position="180"/>
    </location>
</feature>
<dbReference type="AlphaFoldDB" id="A0A1T2CMK8"/>
<proteinExistence type="predicted"/>
<dbReference type="InterPro" id="IPR027268">
    <property type="entry name" value="Peptidase_M4/M1_CTD_sf"/>
</dbReference>